<gene>
    <name evidence="1" type="ORF">KCH_28760</name>
</gene>
<dbReference type="EMBL" id="JNBY01000085">
    <property type="protein sequence ID" value="KDN85295.1"/>
    <property type="molecule type" value="Genomic_DNA"/>
</dbReference>
<sequence>MGMLLPLCGGRPPPGRRIVGFPARGMPPHRHAPWELD</sequence>
<dbReference type="HOGENOM" id="CLU_3344658_0_0_11"/>
<evidence type="ECO:0000313" key="2">
    <source>
        <dbReference type="Proteomes" id="UP000027178"/>
    </source>
</evidence>
<dbReference type="PATRIC" id="fig|1348663.4.peg.2770"/>
<accession>A0A066Z565</accession>
<dbReference type="AlphaFoldDB" id="A0A066Z565"/>
<organism evidence="1 2">
    <name type="scientific">Kitasatospora cheerisanensis KCTC 2395</name>
    <dbReference type="NCBI Taxonomy" id="1348663"/>
    <lineage>
        <taxon>Bacteria</taxon>
        <taxon>Bacillati</taxon>
        <taxon>Actinomycetota</taxon>
        <taxon>Actinomycetes</taxon>
        <taxon>Kitasatosporales</taxon>
        <taxon>Streptomycetaceae</taxon>
        <taxon>Kitasatospora</taxon>
    </lineage>
</organism>
<reference evidence="1 2" key="1">
    <citation type="submission" date="2014-05" db="EMBL/GenBank/DDBJ databases">
        <title>Draft Genome Sequence of Kitasatospora cheerisanensis KCTC 2395.</title>
        <authorList>
            <person name="Nam D.H."/>
        </authorList>
    </citation>
    <scope>NUCLEOTIDE SEQUENCE [LARGE SCALE GENOMIC DNA]</scope>
    <source>
        <strain evidence="1 2">KCTC 2395</strain>
    </source>
</reference>
<evidence type="ECO:0000313" key="1">
    <source>
        <dbReference type="EMBL" id="KDN85295.1"/>
    </source>
</evidence>
<protein>
    <submittedName>
        <fullName evidence="1">Uncharacterized protein</fullName>
    </submittedName>
</protein>
<proteinExistence type="predicted"/>
<dbReference type="Proteomes" id="UP000027178">
    <property type="component" value="Unassembled WGS sequence"/>
</dbReference>
<comment type="caution">
    <text evidence="1">The sequence shown here is derived from an EMBL/GenBank/DDBJ whole genome shotgun (WGS) entry which is preliminary data.</text>
</comment>
<name>A0A066Z565_9ACTN</name>
<keyword evidence="2" id="KW-1185">Reference proteome</keyword>